<dbReference type="GO" id="GO:0006355">
    <property type="term" value="P:regulation of DNA-templated transcription"/>
    <property type="evidence" value="ECO:0007669"/>
    <property type="project" value="InterPro"/>
</dbReference>
<proteinExistence type="predicted"/>
<evidence type="ECO:0000256" key="2">
    <source>
        <dbReference type="SAM" id="SignalP"/>
    </source>
</evidence>
<reference evidence="3 4" key="1">
    <citation type="submission" date="2016-08" db="EMBL/GenBank/DDBJ databases">
        <authorList>
            <person name="Seilhamer J.J."/>
        </authorList>
    </citation>
    <scope>NUCLEOTIDE SEQUENCE [LARGE SCALE GENOMIC DNA]</scope>
    <source>
        <strain evidence="3 4">DX4</strain>
    </source>
</reference>
<dbReference type="RefSeq" id="WP_069381360.1">
    <property type="nucleotide sequence ID" value="NZ_CP017141.1"/>
</dbReference>
<feature type="transmembrane region" description="Helical" evidence="1">
    <location>
        <begin position="417"/>
        <end position="435"/>
    </location>
</feature>
<evidence type="ECO:0000313" key="4">
    <source>
        <dbReference type="Proteomes" id="UP000094313"/>
    </source>
</evidence>
<keyword evidence="1" id="KW-1133">Transmembrane helix</keyword>
<name>A0A1D7QLZ2_9SPHI</name>
<dbReference type="InterPro" id="IPR011990">
    <property type="entry name" value="TPR-like_helical_dom_sf"/>
</dbReference>
<organism evidence="3 4">
    <name type="scientific">Pedobacter steynii</name>
    <dbReference type="NCBI Taxonomy" id="430522"/>
    <lineage>
        <taxon>Bacteria</taxon>
        <taxon>Pseudomonadati</taxon>
        <taxon>Bacteroidota</taxon>
        <taxon>Sphingobacteriia</taxon>
        <taxon>Sphingobacteriales</taxon>
        <taxon>Sphingobacteriaceae</taxon>
        <taxon>Pedobacter</taxon>
    </lineage>
</organism>
<dbReference type="GO" id="GO:0003677">
    <property type="term" value="F:DNA binding"/>
    <property type="evidence" value="ECO:0007669"/>
    <property type="project" value="InterPro"/>
</dbReference>
<evidence type="ECO:0000313" key="3">
    <source>
        <dbReference type="EMBL" id="AOM79698.1"/>
    </source>
</evidence>
<keyword evidence="1" id="KW-0472">Membrane</keyword>
<sequence>MKSSLFKSLFCSFLCLFVSNVFSQSVLTDSLNTAIKKSTTDPKEKSRLLTRLSEVYRLNKDDRMATITGKESVAFALKNENYEEAVKAWTVLTNIYAITQQFSAMKASSDSALIMAREHHQPISMAYAWYGKALLYKALSNADEVVKYCQLALKALGNVDDPYLLSKIYYQLYAVNSGWNNVAKVNLYARKASENAWKAMDYNALSNAYTALSVAYEYNYAASKEKNDLDSILFYLNKAEVLYKQYPGKVADHTYAIGCINMASYYLKYFPESDPSAKKNGIRYANKARAVLKDGLRNQQIIASSLGILSEYARQEGDLVSMERYLLGAYEVMKTEKDPSFYTWINVAQALADMYEKKGAYPKALGFQKLVTEYNSKSFNKEQAMNAQKLEIQYDTEKKNNEMLVLKERESSRRLQSVLYGCVAVALLIGLVFLFRSYHFKLRYSVQLEKQLKLEKQESDMRIMLEKEERARLKAEQRLMETEQQQLKKEVMANVLQIDHKNQMLHHIKTQLNDGDSINMHKILRSESMLDLNFDQAKLQIQQVHPDFFQLLTERAQQKLTPLDLKLCACLHLNMDTRQIAQLMHVEAKSVRMSRYRIKQKLGLSKDDDLNVFIQQLGKNQTGAKAI</sequence>
<dbReference type="KEGG" id="psty:BFS30_22580"/>
<dbReference type="Proteomes" id="UP000094313">
    <property type="component" value="Chromosome"/>
</dbReference>
<gene>
    <name evidence="3" type="ORF">BFS30_22580</name>
</gene>
<dbReference type="InterPro" id="IPR036388">
    <property type="entry name" value="WH-like_DNA-bd_sf"/>
</dbReference>
<feature type="signal peptide" evidence="2">
    <location>
        <begin position="1"/>
        <end position="23"/>
    </location>
</feature>
<feature type="chain" id="PRO_5009098858" description="HTH luxR-type domain-containing protein" evidence="2">
    <location>
        <begin position="24"/>
        <end position="627"/>
    </location>
</feature>
<evidence type="ECO:0008006" key="5">
    <source>
        <dbReference type="Google" id="ProtNLM"/>
    </source>
</evidence>
<accession>A0A1D7QLZ2</accession>
<evidence type="ECO:0000256" key="1">
    <source>
        <dbReference type="SAM" id="Phobius"/>
    </source>
</evidence>
<dbReference type="InterPro" id="IPR016032">
    <property type="entry name" value="Sig_transdc_resp-reg_C-effctor"/>
</dbReference>
<protein>
    <recommendedName>
        <fullName evidence="5">HTH luxR-type domain-containing protein</fullName>
    </recommendedName>
</protein>
<keyword evidence="2" id="KW-0732">Signal</keyword>
<dbReference type="OrthoDB" id="1090267at2"/>
<keyword evidence="4" id="KW-1185">Reference proteome</keyword>
<dbReference type="AlphaFoldDB" id="A0A1D7QLZ2"/>
<dbReference type="Gene3D" id="1.10.10.10">
    <property type="entry name" value="Winged helix-like DNA-binding domain superfamily/Winged helix DNA-binding domain"/>
    <property type="match status" value="1"/>
</dbReference>
<dbReference type="SUPFAM" id="SSF46894">
    <property type="entry name" value="C-terminal effector domain of the bipartite response regulators"/>
    <property type="match status" value="1"/>
</dbReference>
<dbReference type="Gene3D" id="1.25.40.10">
    <property type="entry name" value="Tetratricopeptide repeat domain"/>
    <property type="match status" value="1"/>
</dbReference>
<keyword evidence="1" id="KW-0812">Transmembrane</keyword>
<dbReference type="EMBL" id="CP017141">
    <property type="protein sequence ID" value="AOM79698.1"/>
    <property type="molecule type" value="Genomic_DNA"/>
</dbReference>